<dbReference type="AlphaFoldDB" id="A0A9D1PTD2"/>
<dbReference type="Proteomes" id="UP000823936">
    <property type="component" value="Unassembled WGS sequence"/>
</dbReference>
<name>A0A9D1PTD2_9SPIO</name>
<dbReference type="EMBL" id="DXHU01000013">
    <property type="protein sequence ID" value="HIV98735.1"/>
    <property type="molecule type" value="Genomic_DNA"/>
</dbReference>
<gene>
    <name evidence="1" type="ORF">IAB12_03015</name>
</gene>
<sequence length="347" mass="39110">MRKTVLILLLFTCLFPLFSTETETYFYYSRENERRDSSEFSLTVPQLSLRVYNIYDNRKIFEKGAMEDVLIGFINNIPPGVRDIISLGAETGFSVSEYDFHAVLDARLLKSGYSDISSAFSFFMSLDISSSFSFPLFVSDDVSFNLSFAPHIKVSMMNAEGGKIKGIGAESIKAIVRRINAGEPEALLSFFEQDVPVSWYFSAPLDFSATLYLPRGFFTSLALYSAFDYTLSSDEAFFLPPSLDVSAGWKSQWKHFSLYAEISLVDLVSPFINKGVTFADMMALRAGFVLFDVLGFEAECLKGYMNYRAFLNLFVLRLDLAYGIKTYSPVLKGERQDYLALAVSLGW</sequence>
<comment type="caution">
    <text evidence="1">The sequence shown here is derived from an EMBL/GenBank/DDBJ whole genome shotgun (WGS) entry which is preliminary data.</text>
</comment>
<evidence type="ECO:0000313" key="1">
    <source>
        <dbReference type="EMBL" id="HIV98735.1"/>
    </source>
</evidence>
<protein>
    <submittedName>
        <fullName evidence="1">Uncharacterized protein</fullName>
    </submittedName>
</protein>
<reference evidence="1" key="1">
    <citation type="journal article" date="2021" name="PeerJ">
        <title>Extensive microbial diversity within the chicken gut microbiome revealed by metagenomics and culture.</title>
        <authorList>
            <person name="Gilroy R."/>
            <person name="Ravi A."/>
            <person name="Getino M."/>
            <person name="Pursley I."/>
            <person name="Horton D.L."/>
            <person name="Alikhan N.F."/>
            <person name="Baker D."/>
            <person name="Gharbi K."/>
            <person name="Hall N."/>
            <person name="Watson M."/>
            <person name="Adriaenssens E.M."/>
            <person name="Foster-Nyarko E."/>
            <person name="Jarju S."/>
            <person name="Secka A."/>
            <person name="Antonio M."/>
            <person name="Oren A."/>
            <person name="Chaudhuri R.R."/>
            <person name="La Ragione R."/>
            <person name="Hildebrand F."/>
            <person name="Pallen M.J."/>
        </authorList>
    </citation>
    <scope>NUCLEOTIDE SEQUENCE</scope>
    <source>
        <strain evidence="1">Gambia11-129</strain>
    </source>
</reference>
<evidence type="ECO:0000313" key="2">
    <source>
        <dbReference type="Proteomes" id="UP000823936"/>
    </source>
</evidence>
<proteinExistence type="predicted"/>
<accession>A0A9D1PTD2</accession>
<reference evidence="1" key="2">
    <citation type="submission" date="2021-04" db="EMBL/GenBank/DDBJ databases">
        <authorList>
            <person name="Gilroy R."/>
        </authorList>
    </citation>
    <scope>NUCLEOTIDE SEQUENCE</scope>
    <source>
        <strain evidence="1">Gambia11-129</strain>
    </source>
</reference>
<organism evidence="1 2">
    <name type="scientific">Candidatus Ornithospirochaeta avicola</name>
    <dbReference type="NCBI Taxonomy" id="2840896"/>
    <lineage>
        <taxon>Bacteria</taxon>
        <taxon>Pseudomonadati</taxon>
        <taxon>Spirochaetota</taxon>
        <taxon>Spirochaetia</taxon>
        <taxon>Spirochaetales</taxon>
        <taxon>Spirochaetaceae</taxon>
        <taxon>Spirochaetaceae incertae sedis</taxon>
        <taxon>Candidatus Ornithospirochaeta</taxon>
    </lineage>
</organism>